<organism evidence="4 5">
    <name type="scientific">Halobacterium jilantaiense</name>
    <dbReference type="NCBI Taxonomy" id="355548"/>
    <lineage>
        <taxon>Archaea</taxon>
        <taxon>Methanobacteriati</taxon>
        <taxon>Methanobacteriota</taxon>
        <taxon>Stenosarchaea group</taxon>
        <taxon>Halobacteria</taxon>
        <taxon>Halobacteriales</taxon>
        <taxon>Halobacteriaceae</taxon>
        <taxon>Halobacterium</taxon>
    </lineage>
</organism>
<dbReference type="InterPro" id="IPR050832">
    <property type="entry name" value="Bact_Acetyltransf"/>
</dbReference>
<dbReference type="GO" id="GO:0016747">
    <property type="term" value="F:acyltransferase activity, transferring groups other than amino-acyl groups"/>
    <property type="evidence" value="ECO:0007669"/>
    <property type="project" value="InterPro"/>
</dbReference>
<dbReference type="InterPro" id="IPR000182">
    <property type="entry name" value="GNAT_dom"/>
</dbReference>
<dbReference type="SUPFAM" id="SSF55729">
    <property type="entry name" value="Acyl-CoA N-acyltransferases (Nat)"/>
    <property type="match status" value="1"/>
</dbReference>
<evidence type="ECO:0000256" key="2">
    <source>
        <dbReference type="ARBA" id="ARBA00023315"/>
    </source>
</evidence>
<sequence>MNVREARPGDASAVRRVADAAWHDAHAPIVGPETVEEFLANYYDVADLRARYAEDDGSTTFVAEDGEVVGYATGVPTDDAYDLAAIYVHPDRQSEGVGSRLVETVESRARETDYDTLRLVVMADNDSSRGFYEAHGFEHADDDYDSELGVQNCIYEKRLD</sequence>
<evidence type="ECO:0000313" key="5">
    <source>
        <dbReference type="Proteomes" id="UP000198518"/>
    </source>
</evidence>
<dbReference type="STRING" id="355548.SAMN04487945_2175"/>
<keyword evidence="5" id="KW-1185">Reference proteome</keyword>
<evidence type="ECO:0000259" key="3">
    <source>
        <dbReference type="PROSITE" id="PS51186"/>
    </source>
</evidence>
<dbReference type="PANTHER" id="PTHR43877:SF1">
    <property type="entry name" value="ACETYLTRANSFERASE"/>
    <property type="match status" value="1"/>
</dbReference>
<gene>
    <name evidence="4" type="ORF">SAMN04487945_2175</name>
</gene>
<evidence type="ECO:0000256" key="1">
    <source>
        <dbReference type="ARBA" id="ARBA00022679"/>
    </source>
</evidence>
<proteinExistence type="predicted"/>
<keyword evidence="2 4" id="KW-0012">Acyltransferase</keyword>
<dbReference type="RefSeq" id="WP_177170821.1">
    <property type="nucleotide sequence ID" value="NZ_FOJA01000001.1"/>
</dbReference>
<dbReference type="EMBL" id="FOJA01000001">
    <property type="protein sequence ID" value="SEW20688.1"/>
    <property type="molecule type" value="Genomic_DNA"/>
</dbReference>
<feature type="domain" description="N-acetyltransferase" evidence="3">
    <location>
        <begin position="1"/>
        <end position="160"/>
    </location>
</feature>
<dbReference type="CDD" id="cd04301">
    <property type="entry name" value="NAT_SF"/>
    <property type="match status" value="1"/>
</dbReference>
<dbReference type="Proteomes" id="UP000198518">
    <property type="component" value="Unassembled WGS sequence"/>
</dbReference>
<name>A0A1I0Q166_9EURY</name>
<dbReference type="OrthoDB" id="11597at2157"/>
<dbReference type="Pfam" id="PF00583">
    <property type="entry name" value="Acetyltransf_1"/>
    <property type="match status" value="1"/>
</dbReference>
<dbReference type="PROSITE" id="PS51186">
    <property type="entry name" value="GNAT"/>
    <property type="match status" value="1"/>
</dbReference>
<keyword evidence="1 4" id="KW-0808">Transferase</keyword>
<reference evidence="4 5" key="1">
    <citation type="submission" date="2016-10" db="EMBL/GenBank/DDBJ databases">
        <authorList>
            <person name="de Groot N.N."/>
        </authorList>
    </citation>
    <scope>NUCLEOTIDE SEQUENCE [LARGE SCALE GENOMIC DNA]</scope>
    <source>
        <strain evidence="4 5">CGMCC 1.5337</strain>
    </source>
</reference>
<dbReference type="AlphaFoldDB" id="A0A1I0Q166"/>
<evidence type="ECO:0000313" key="4">
    <source>
        <dbReference type="EMBL" id="SEW20688.1"/>
    </source>
</evidence>
<dbReference type="PANTHER" id="PTHR43877">
    <property type="entry name" value="AMINOALKYLPHOSPHONATE N-ACETYLTRANSFERASE-RELATED-RELATED"/>
    <property type="match status" value="1"/>
</dbReference>
<protein>
    <submittedName>
        <fullName evidence="4">L-amino acid N-acyltransferase YncA</fullName>
    </submittedName>
</protein>
<accession>A0A1I0Q166</accession>
<dbReference type="Gene3D" id="3.40.630.30">
    <property type="match status" value="1"/>
</dbReference>
<dbReference type="InterPro" id="IPR016181">
    <property type="entry name" value="Acyl_CoA_acyltransferase"/>
</dbReference>